<dbReference type="GO" id="GO:0005829">
    <property type="term" value="C:cytosol"/>
    <property type="evidence" value="ECO:0007669"/>
    <property type="project" value="TreeGrafter"/>
</dbReference>
<dbReference type="PANTHER" id="PTHR43364">
    <property type="entry name" value="NADH-SPECIFIC METHYLGLYOXAL REDUCTASE-RELATED"/>
    <property type="match status" value="1"/>
</dbReference>
<dbReference type="Pfam" id="PF00248">
    <property type="entry name" value="Aldo_ket_red"/>
    <property type="match status" value="1"/>
</dbReference>
<protein>
    <submittedName>
        <fullName evidence="2">Aldo/keto reductase</fullName>
    </submittedName>
</protein>
<dbReference type="OrthoDB" id="9803483at2"/>
<evidence type="ECO:0000313" key="3">
    <source>
        <dbReference type="Proteomes" id="UP000282125"/>
    </source>
</evidence>
<dbReference type="Proteomes" id="UP000282125">
    <property type="component" value="Unassembled WGS sequence"/>
</dbReference>
<dbReference type="AlphaFoldDB" id="A0A3P3DWA1"/>
<dbReference type="EMBL" id="RRAZ01000002">
    <property type="protein sequence ID" value="RRH78274.1"/>
    <property type="molecule type" value="Genomic_DNA"/>
</dbReference>
<dbReference type="RefSeq" id="WP_124963364.1">
    <property type="nucleotide sequence ID" value="NZ_RRAZ01000002.1"/>
</dbReference>
<reference evidence="2 3" key="1">
    <citation type="submission" date="2018-11" db="EMBL/GenBank/DDBJ databases">
        <title>Gemmobacter sp. nov., YIM 102744-1 draft genome.</title>
        <authorList>
            <person name="Li G."/>
            <person name="Jiang Y."/>
        </authorList>
    </citation>
    <scope>NUCLEOTIDE SEQUENCE [LARGE SCALE GENOMIC DNA]</scope>
    <source>
        <strain evidence="2 3">YIM 102744-1</strain>
    </source>
</reference>
<accession>A0A3P3DWA1</accession>
<gene>
    <name evidence="2" type="ORF">EG244_02185</name>
</gene>
<evidence type="ECO:0000313" key="2">
    <source>
        <dbReference type="EMBL" id="RRH78274.1"/>
    </source>
</evidence>
<feature type="domain" description="NADP-dependent oxidoreductase" evidence="1">
    <location>
        <begin position="17"/>
        <end position="310"/>
    </location>
</feature>
<name>A0A3P3DWA1_9RHOB</name>
<comment type="caution">
    <text evidence="2">The sequence shown here is derived from an EMBL/GenBank/DDBJ whole genome shotgun (WGS) entry which is preliminary data.</text>
</comment>
<dbReference type="PANTHER" id="PTHR43364:SF6">
    <property type="entry name" value="OXIDOREDUCTASE-RELATED"/>
    <property type="match status" value="1"/>
</dbReference>
<dbReference type="SUPFAM" id="SSF51430">
    <property type="entry name" value="NAD(P)-linked oxidoreductase"/>
    <property type="match status" value="1"/>
</dbReference>
<proteinExistence type="predicted"/>
<dbReference type="InterPro" id="IPR023210">
    <property type="entry name" value="NADP_OxRdtase_dom"/>
</dbReference>
<dbReference type="CDD" id="cd19081">
    <property type="entry name" value="AKR_AKR9C1"/>
    <property type="match status" value="1"/>
</dbReference>
<dbReference type="GO" id="GO:0016491">
    <property type="term" value="F:oxidoreductase activity"/>
    <property type="evidence" value="ECO:0007669"/>
    <property type="project" value="InterPro"/>
</dbReference>
<organism evidence="2 3">
    <name type="scientific">Falsigemmobacter faecalis</name>
    <dbReference type="NCBI Taxonomy" id="2488730"/>
    <lineage>
        <taxon>Bacteria</taxon>
        <taxon>Pseudomonadati</taxon>
        <taxon>Pseudomonadota</taxon>
        <taxon>Alphaproteobacteria</taxon>
        <taxon>Rhodobacterales</taxon>
        <taxon>Paracoccaceae</taxon>
        <taxon>Falsigemmobacter</taxon>
    </lineage>
</organism>
<keyword evidence="3" id="KW-1185">Reference proteome</keyword>
<evidence type="ECO:0000259" key="1">
    <source>
        <dbReference type="Pfam" id="PF00248"/>
    </source>
</evidence>
<dbReference type="Gene3D" id="3.20.20.100">
    <property type="entry name" value="NADP-dependent oxidoreductase domain"/>
    <property type="match status" value="1"/>
</dbReference>
<dbReference type="InterPro" id="IPR036812">
    <property type="entry name" value="NAD(P)_OxRdtase_dom_sf"/>
</dbReference>
<dbReference type="InterPro" id="IPR050523">
    <property type="entry name" value="AKR_Detox_Biosynth"/>
</dbReference>
<dbReference type="PRINTS" id="PR00069">
    <property type="entry name" value="ALDKETRDTASE"/>
</dbReference>
<sequence>MDHRALGRSGLSIAPFILGTNTAGWTADQATSFDIFDAFTDQGFGAFDTADVYSRWVPGNDSESERILGRWMKARGNRDRVQIFTKVGMDLGAGGKGLSAAHIERAAEASLRRLQTDYIDLYQSHLFDAGVPQDETLKAYERLIAAGKVRAIGCSNFNADQLGEALSLSQDQGLPRYETVQNEYNLRTRHKYEGDLQDLMLFEGLSLIPFYSLSAGFLTGKYRTKADLAQSPRGNSVSRYLNDDGLRVLAAMDQVTEARGASHAALAISWLLHQPGVVAPLASVTSVAQLTALLEGVLLQLTPEDLNLLDLKGL</sequence>
<dbReference type="InterPro" id="IPR020471">
    <property type="entry name" value="AKR"/>
</dbReference>